<dbReference type="NCBIfam" id="TIGR00217">
    <property type="entry name" value="malQ"/>
    <property type="match status" value="1"/>
</dbReference>
<dbReference type="PATRIC" id="fig|1125712.3.peg.213"/>
<evidence type="ECO:0000313" key="12">
    <source>
        <dbReference type="Proteomes" id="UP000016638"/>
    </source>
</evidence>
<evidence type="ECO:0000256" key="4">
    <source>
        <dbReference type="ARBA" id="ARBA00020295"/>
    </source>
</evidence>
<dbReference type="GO" id="GO:0004134">
    <property type="term" value="F:4-alpha-glucanotransferase activity"/>
    <property type="evidence" value="ECO:0007669"/>
    <property type="project" value="UniProtKB-EC"/>
</dbReference>
<dbReference type="Pfam" id="PF02446">
    <property type="entry name" value="Glyco_hydro_77"/>
    <property type="match status" value="1"/>
</dbReference>
<keyword evidence="7 10" id="KW-0119">Carbohydrate metabolism</keyword>
<organism evidence="11 12">
    <name type="scientific">Olsenella profusa F0195</name>
    <dbReference type="NCBI Taxonomy" id="1125712"/>
    <lineage>
        <taxon>Bacteria</taxon>
        <taxon>Bacillati</taxon>
        <taxon>Actinomycetota</taxon>
        <taxon>Coriobacteriia</taxon>
        <taxon>Coriobacteriales</taxon>
        <taxon>Atopobiaceae</taxon>
        <taxon>Olsenella</taxon>
    </lineage>
</organism>
<dbReference type="NCBIfam" id="NF011080">
    <property type="entry name" value="PRK14508.1-3"/>
    <property type="match status" value="1"/>
</dbReference>
<name>U2V5D6_9ACTN</name>
<keyword evidence="5 10" id="KW-0328">Glycosyltransferase</keyword>
<comment type="similarity">
    <text evidence="2 10">Belongs to the disproportionating enzyme family.</text>
</comment>
<dbReference type="EMBL" id="AWEZ01000007">
    <property type="protein sequence ID" value="ERL10567.1"/>
    <property type="molecule type" value="Genomic_DNA"/>
</dbReference>
<dbReference type="SUPFAM" id="SSF51445">
    <property type="entry name" value="(Trans)glycosidases"/>
    <property type="match status" value="1"/>
</dbReference>
<dbReference type="PANTHER" id="PTHR32438:SF5">
    <property type="entry name" value="4-ALPHA-GLUCANOTRANSFERASE DPE1, CHLOROPLASTIC_AMYLOPLASTIC"/>
    <property type="match status" value="1"/>
</dbReference>
<gene>
    <name evidence="11" type="primary">malQ_2</name>
    <name evidence="11" type="ORF">HMPREF1316_2408</name>
</gene>
<dbReference type="AlphaFoldDB" id="U2V5D6"/>
<evidence type="ECO:0000256" key="8">
    <source>
        <dbReference type="ARBA" id="ARBA00031423"/>
    </source>
</evidence>
<evidence type="ECO:0000256" key="5">
    <source>
        <dbReference type="ARBA" id="ARBA00022676"/>
    </source>
</evidence>
<dbReference type="eggNOG" id="COG1640">
    <property type="taxonomic scope" value="Bacteria"/>
</dbReference>
<comment type="caution">
    <text evidence="11">The sequence shown here is derived from an EMBL/GenBank/DDBJ whole genome shotgun (WGS) entry which is preliminary data.</text>
</comment>
<dbReference type="STRING" id="1125712.HMPREF1316_2408"/>
<evidence type="ECO:0000256" key="2">
    <source>
        <dbReference type="ARBA" id="ARBA00005684"/>
    </source>
</evidence>
<evidence type="ECO:0000256" key="1">
    <source>
        <dbReference type="ARBA" id="ARBA00000439"/>
    </source>
</evidence>
<comment type="catalytic activity">
    <reaction evidence="1 10">
        <text>Transfers a segment of a (1-&gt;4)-alpha-D-glucan to a new position in an acceptor, which may be glucose or a (1-&gt;4)-alpha-D-glucan.</text>
        <dbReference type="EC" id="2.4.1.25"/>
    </reaction>
</comment>
<dbReference type="OrthoDB" id="9811841at2"/>
<dbReference type="Proteomes" id="UP000016638">
    <property type="component" value="Unassembled WGS sequence"/>
</dbReference>
<evidence type="ECO:0000256" key="10">
    <source>
        <dbReference type="RuleBase" id="RU361207"/>
    </source>
</evidence>
<protein>
    <recommendedName>
        <fullName evidence="4 10">4-alpha-glucanotransferase</fullName>
        <ecNumber evidence="3 10">2.4.1.25</ecNumber>
    </recommendedName>
    <alternativeName>
        <fullName evidence="8 10">Amylomaltase</fullName>
    </alternativeName>
    <alternativeName>
        <fullName evidence="9 10">Disproportionating enzyme</fullName>
    </alternativeName>
</protein>
<evidence type="ECO:0000256" key="6">
    <source>
        <dbReference type="ARBA" id="ARBA00022679"/>
    </source>
</evidence>
<dbReference type="Gene3D" id="3.20.20.80">
    <property type="entry name" value="Glycosidases"/>
    <property type="match status" value="1"/>
</dbReference>
<evidence type="ECO:0000256" key="9">
    <source>
        <dbReference type="ARBA" id="ARBA00031501"/>
    </source>
</evidence>
<accession>U2V5D6</accession>
<evidence type="ECO:0000256" key="7">
    <source>
        <dbReference type="ARBA" id="ARBA00023277"/>
    </source>
</evidence>
<evidence type="ECO:0000256" key="3">
    <source>
        <dbReference type="ARBA" id="ARBA00012560"/>
    </source>
</evidence>
<proteinExistence type="inferred from homology"/>
<dbReference type="InterPro" id="IPR003385">
    <property type="entry name" value="Glyco_hydro_77"/>
</dbReference>
<keyword evidence="12" id="KW-1185">Reference proteome</keyword>
<reference evidence="11 12" key="1">
    <citation type="submission" date="2013-08" db="EMBL/GenBank/DDBJ databases">
        <authorList>
            <person name="Durkin A.S."/>
            <person name="Haft D.R."/>
            <person name="McCorrison J."/>
            <person name="Torralba M."/>
            <person name="Gillis M."/>
            <person name="Haft D.H."/>
            <person name="Methe B."/>
            <person name="Sutton G."/>
            <person name="Nelson K.E."/>
        </authorList>
    </citation>
    <scope>NUCLEOTIDE SEQUENCE [LARGE SCALE GENOMIC DNA]</scope>
    <source>
        <strain evidence="11 12">F0195</strain>
    </source>
</reference>
<dbReference type="PANTHER" id="PTHR32438">
    <property type="entry name" value="4-ALPHA-GLUCANOTRANSFERASE DPE1, CHLOROPLASTIC/AMYLOPLASTIC"/>
    <property type="match status" value="1"/>
</dbReference>
<sequence length="560" mass="62771">MVPTSCPCHRPSGARAKGAGVTNLSDLYKQVGKCAILQRGQDPRQRAVGPRPTTDEEDAVRASGVLMPVSALPGAHGIGSFGPSAYEFVDFLGRCSQRYWQILPLTTTGYGDSPYQSFSAYAGNPYFIDLDELVDLGYLARRDVDGIDCGDDPGRIDYARLFSVRRDVLEHAVRGFVENPPSDYASFVSRHDSWLPAYCEFMTVKEEFGLAPCYEWPKEYRLRGAASAQLAGQRPERYHYHEMTQYLFFRQWDRLKRYANEHGVLIIGDLPIYVARDSVEMWSEPQLFSLDAAGDPLSVAGTPPDTFSPTGQYWGNPIYDWEGMARDHYSWWVERMGASLRMYDVVRLDHFRGFESYWSVPFGSPTATSGSWEKGPGIALFDELKGRLGDLPIIAEDLGFLTPEVIALRDATGFPGMKILQFAFDGHNDSYYLPHHYAPNTVAYVGTHDNQTARGWYEGTATARQREQADRYTHRMPGESVGAAMDRAIAASVSDTCIYTMQDLLDLGDEARTNIPSVLGGNWEWRMREGAITREIEEGLVRMTQTYFRVPGAPAPVLPQ</sequence>
<evidence type="ECO:0000313" key="11">
    <source>
        <dbReference type="EMBL" id="ERL10567.1"/>
    </source>
</evidence>
<dbReference type="GO" id="GO:0005975">
    <property type="term" value="P:carbohydrate metabolic process"/>
    <property type="evidence" value="ECO:0007669"/>
    <property type="project" value="InterPro"/>
</dbReference>
<dbReference type="InterPro" id="IPR017853">
    <property type="entry name" value="GH"/>
</dbReference>
<keyword evidence="6 10" id="KW-0808">Transferase</keyword>
<dbReference type="EC" id="2.4.1.25" evidence="3 10"/>